<evidence type="ECO:0000256" key="1">
    <source>
        <dbReference type="ARBA" id="ARBA00004496"/>
    </source>
</evidence>
<accession>A0A8W8JKF5</accession>
<keyword evidence="3" id="KW-0677">Repeat</keyword>
<evidence type="ECO:0000256" key="7">
    <source>
        <dbReference type="SAM" id="Phobius"/>
    </source>
</evidence>
<dbReference type="PANTHER" id="PTHR22904">
    <property type="entry name" value="TPR REPEAT CONTAINING PROTEIN"/>
    <property type="match status" value="1"/>
</dbReference>
<dbReference type="SUPFAM" id="SSF48452">
    <property type="entry name" value="TPR-like"/>
    <property type="match status" value="1"/>
</dbReference>
<evidence type="ECO:0000256" key="5">
    <source>
        <dbReference type="PROSITE-ProRule" id="PRU00339"/>
    </source>
</evidence>
<feature type="region of interest" description="Disordered" evidence="6">
    <location>
        <begin position="197"/>
        <end position="244"/>
    </location>
</feature>
<dbReference type="SMART" id="SM00028">
    <property type="entry name" value="TPR"/>
    <property type="match status" value="3"/>
</dbReference>
<dbReference type="InterPro" id="IPR011990">
    <property type="entry name" value="TPR-like_helical_dom_sf"/>
</dbReference>
<comment type="subcellular location">
    <subcellularLocation>
        <location evidence="1">Cytoplasm</location>
    </subcellularLocation>
</comment>
<dbReference type="Proteomes" id="UP000005408">
    <property type="component" value="Unassembled WGS sequence"/>
</dbReference>
<evidence type="ECO:0000313" key="9">
    <source>
        <dbReference type="Proteomes" id="UP000005408"/>
    </source>
</evidence>
<proteinExistence type="predicted"/>
<dbReference type="PANTHER" id="PTHR22904:SF532">
    <property type="entry name" value="HEAT SHOCK PROTEIN STI1-LIKE PROTEIN"/>
    <property type="match status" value="1"/>
</dbReference>
<evidence type="ECO:0000256" key="6">
    <source>
        <dbReference type="SAM" id="MobiDB-lite"/>
    </source>
</evidence>
<keyword evidence="7" id="KW-0812">Transmembrane</keyword>
<evidence type="ECO:0000256" key="3">
    <source>
        <dbReference type="ARBA" id="ARBA00022737"/>
    </source>
</evidence>
<dbReference type="GO" id="GO:0051879">
    <property type="term" value="F:Hsp90 protein binding"/>
    <property type="evidence" value="ECO:0007669"/>
    <property type="project" value="TreeGrafter"/>
</dbReference>
<dbReference type="OMA" id="QPQWAKG"/>
<evidence type="ECO:0000256" key="2">
    <source>
        <dbReference type="ARBA" id="ARBA00022490"/>
    </source>
</evidence>
<keyword evidence="7" id="KW-0472">Membrane</keyword>
<dbReference type="PROSITE" id="PS50005">
    <property type="entry name" value="TPR"/>
    <property type="match status" value="1"/>
</dbReference>
<dbReference type="OrthoDB" id="10038545at2759"/>
<name>A0A8W8JKF5_MAGGI</name>
<dbReference type="FunFam" id="1.25.40.10:FF:000020">
    <property type="entry name" value="Stress-induced phosphoprotein 1"/>
    <property type="match status" value="1"/>
</dbReference>
<keyword evidence="7" id="KW-1133">Transmembrane helix</keyword>
<dbReference type="InterPro" id="IPR019734">
    <property type="entry name" value="TPR_rpt"/>
</dbReference>
<dbReference type="GO" id="GO:0005737">
    <property type="term" value="C:cytoplasm"/>
    <property type="evidence" value="ECO:0007669"/>
    <property type="project" value="UniProtKB-SubCell"/>
</dbReference>
<feature type="repeat" description="TPR" evidence="5">
    <location>
        <begin position="74"/>
        <end position="107"/>
    </location>
</feature>
<sequence length="244" mass="27489">MTAEEVESLKNQGNDCVRRKNFAEAVIHYTHAIQKDGKNHVLYSNRSLAFLKLQQFYYALEDAKETIKLQPYWAKGYFRKGEVHFAVGNHETALLSYEQAFKIEPSDKDLAEAISKTRKEMTKARKEDARRPWVWGGAGLFLGLLVVVCDQFIPQKPAVQSLILQILLVAVFSGLSLLGSYAYKFIHSNDQSALLEPPLDLFGDNTQKESESKSSESTGSQRSDKGHRRGGVGTGRQRFRMGKS</sequence>
<reference evidence="8" key="1">
    <citation type="submission" date="2022-08" db="UniProtKB">
        <authorList>
            <consortium name="EnsemblMetazoa"/>
        </authorList>
    </citation>
    <scope>IDENTIFICATION</scope>
    <source>
        <strain evidence="8">05x7-T-G4-1.051#20</strain>
    </source>
</reference>
<dbReference type="EnsemblMetazoa" id="G19864.3">
    <property type="protein sequence ID" value="G19864.3:cds"/>
    <property type="gene ID" value="G19864"/>
</dbReference>
<dbReference type="EnsemblMetazoa" id="G19864.1">
    <property type="protein sequence ID" value="G19864.1:cds"/>
    <property type="gene ID" value="G19864"/>
</dbReference>
<evidence type="ECO:0000256" key="4">
    <source>
        <dbReference type="ARBA" id="ARBA00022803"/>
    </source>
</evidence>
<evidence type="ECO:0008006" key="10">
    <source>
        <dbReference type="Google" id="ProtNLM"/>
    </source>
</evidence>
<feature type="transmembrane region" description="Helical" evidence="7">
    <location>
        <begin position="159"/>
        <end position="183"/>
    </location>
</feature>
<dbReference type="Gene3D" id="1.25.40.10">
    <property type="entry name" value="Tetratricopeptide repeat domain"/>
    <property type="match status" value="1"/>
</dbReference>
<keyword evidence="9" id="KW-1185">Reference proteome</keyword>
<feature type="transmembrane region" description="Helical" evidence="7">
    <location>
        <begin position="133"/>
        <end position="153"/>
    </location>
</feature>
<organism evidence="8 9">
    <name type="scientific">Magallana gigas</name>
    <name type="common">Pacific oyster</name>
    <name type="synonym">Crassostrea gigas</name>
    <dbReference type="NCBI Taxonomy" id="29159"/>
    <lineage>
        <taxon>Eukaryota</taxon>
        <taxon>Metazoa</taxon>
        <taxon>Spiralia</taxon>
        <taxon>Lophotrochozoa</taxon>
        <taxon>Mollusca</taxon>
        <taxon>Bivalvia</taxon>
        <taxon>Autobranchia</taxon>
        <taxon>Pteriomorphia</taxon>
        <taxon>Ostreida</taxon>
        <taxon>Ostreoidea</taxon>
        <taxon>Ostreidae</taxon>
        <taxon>Magallana</taxon>
    </lineage>
</organism>
<keyword evidence="4 5" id="KW-0802">TPR repeat</keyword>
<evidence type="ECO:0000313" key="8">
    <source>
        <dbReference type="EnsemblMetazoa" id="G19864.3:cds"/>
    </source>
</evidence>
<protein>
    <recommendedName>
        <fullName evidence="10">Stress-induced-phosphoprotein 1</fullName>
    </recommendedName>
</protein>
<keyword evidence="2" id="KW-0963">Cytoplasm</keyword>
<dbReference type="AlphaFoldDB" id="A0A8W8JKF5"/>